<name>A0A841EDR2_9ACTN</name>
<dbReference type="Pfam" id="PF05853">
    <property type="entry name" value="BKACE"/>
    <property type="match status" value="2"/>
</dbReference>
<dbReference type="GO" id="GO:0043720">
    <property type="term" value="F:3-keto-5-aminohexanoate cleavage activity"/>
    <property type="evidence" value="ECO:0007669"/>
    <property type="project" value="InterPro"/>
</dbReference>
<sequence>MRIVACLNGDRRPEAHPALPVSSEQVVAEARAAVEAGADEIHVHPRDGAGAESLEPQAVAPLLRLLRAELPDVPVSVTTALSSEPDPVRRYDLVQRWSALPDSAAVNLHEPGSVEVCRLLIDRRVGVEAGVWTPEAARILVASGLAEEFLRILVEPMQTATEDALANASSIDGVLDRAGLDLPRLLHGRDRTAWPVLETAVAAGRGVRIGLEDTLRDPDGNPATGNAGLVELALARTSAAA</sequence>
<dbReference type="Gene3D" id="3.20.20.70">
    <property type="entry name" value="Aldolase class I"/>
    <property type="match status" value="1"/>
</dbReference>
<dbReference type="SUPFAM" id="SSF51569">
    <property type="entry name" value="Aldolase"/>
    <property type="match status" value="1"/>
</dbReference>
<dbReference type="PANTHER" id="PTHR37418:SF1">
    <property type="entry name" value="3-KETO-5-AMINOHEXANOATE CLEAVAGE PROTEIN"/>
    <property type="match status" value="1"/>
</dbReference>
<protein>
    <submittedName>
        <fullName evidence="1">Uncharacterized protein (DUF849 family)</fullName>
    </submittedName>
</protein>
<comment type="caution">
    <text evidence="1">The sequence shown here is derived from an EMBL/GenBank/DDBJ whole genome shotgun (WGS) entry which is preliminary data.</text>
</comment>
<dbReference type="AlphaFoldDB" id="A0A841EDR2"/>
<reference evidence="1 2" key="1">
    <citation type="submission" date="2020-08" db="EMBL/GenBank/DDBJ databases">
        <title>Sequencing the genomes of 1000 actinobacteria strains.</title>
        <authorList>
            <person name="Klenk H.-P."/>
        </authorList>
    </citation>
    <scope>NUCLEOTIDE SEQUENCE [LARGE SCALE GENOMIC DNA]</scope>
    <source>
        <strain evidence="1 2">DSM 44593</strain>
    </source>
</reference>
<gene>
    <name evidence="1" type="ORF">HNR25_002934</name>
</gene>
<keyword evidence="2" id="KW-1185">Reference proteome</keyword>
<dbReference type="Proteomes" id="UP000578077">
    <property type="component" value="Unassembled WGS sequence"/>
</dbReference>
<dbReference type="EMBL" id="JACHLY010000001">
    <property type="protein sequence ID" value="MBB5999183.1"/>
    <property type="molecule type" value="Genomic_DNA"/>
</dbReference>
<dbReference type="InterPro" id="IPR008567">
    <property type="entry name" value="BKACE"/>
</dbReference>
<organism evidence="1 2">
    <name type="scientific">Streptomonospora salina</name>
    <dbReference type="NCBI Taxonomy" id="104205"/>
    <lineage>
        <taxon>Bacteria</taxon>
        <taxon>Bacillati</taxon>
        <taxon>Actinomycetota</taxon>
        <taxon>Actinomycetes</taxon>
        <taxon>Streptosporangiales</taxon>
        <taxon>Nocardiopsidaceae</taxon>
        <taxon>Streptomonospora</taxon>
    </lineage>
</organism>
<dbReference type="RefSeq" id="WP_184635921.1">
    <property type="nucleotide sequence ID" value="NZ_BAABKT010000026.1"/>
</dbReference>
<evidence type="ECO:0000313" key="1">
    <source>
        <dbReference type="EMBL" id="MBB5999183.1"/>
    </source>
</evidence>
<evidence type="ECO:0000313" key="2">
    <source>
        <dbReference type="Proteomes" id="UP000578077"/>
    </source>
</evidence>
<proteinExistence type="predicted"/>
<dbReference type="InterPro" id="IPR013785">
    <property type="entry name" value="Aldolase_TIM"/>
</dbReference>
<accession>A0A841EDR2</accession>
<dbReference type="PANTHER" id="PTHR37418">
    <property type="entry name" value="3-KETO-5-AMINOHEXANOATE CLEAVAGE ENZYME-RELATED"/>
    <property type="match status" value="1"/>
</dbReference>